<organism evidence="1 2">
    <name type="scientific">Adineta steineri</name>
    <dbReference type="NCBI Taxonomy" id="433720"/>
    <lineage>
        <taxon>Eukaryota</taxon>
        <taxon>Metazoa</taxon>
        <taxon>Spiralia</taxon>
        <taxon>Gnathifera</taxon>
        <taxon>Rotifera</taxon>
        <taxon>Eurotatoria</taxon>
        <taxon>Bdelloidea</taxon>
        <taxon>Adinetida</taxon>
        <taxon>Adinetidae</taxon>
        <taxon>Adineta</taxon>
    </lineage>
</organism>
<reference evidence="1" key="1">
    <citation type="submission" date="2021-02" db="EMBL/GenBank/DDBJ databases">
        <authorList>
            <person name="Nowell W R."/>
        </authorList>
    </citation>
    <scope>NUCLEOTIDE SEQUENCE</scope>
</reference>
<dbReference type="AlphaFoldDB" id="A0A819NS87"/>
<protein>
    <submittedName>
        <fullName evidence="1">Uncharacterized protein</fullName>
    </submittedName>
</protein>
<name>A0A819NS87_9BILA</name>
<dbReference type="EMBL" id="CAJOAZ010003336">
    <property type="protein sequence ID" value="CAF4001220.1"/>
    <property type="molecule type" value="Genomic_DNA"/>
</dbReference>
<accession>A0A819NS87</accession>
<comment type="caution">
    <text evidence="1">The sequence shown here is derived from an EMBL/GenBank/DDBJ whole genome shotgun (WGS) entry which is preliminary data.</text>
</comment>
<evidence type="ECO:0000313" key="1">
    <source>
        <dbReference type="EMBL" id="CAF4001220.1"/>
    </source>
</evidence>
<gene>
    <name evidence="1" type="ORF">OXD698_LOCUS29532</name>
</gene>
<proteinExistence type="predicted"/>
<dbReference type="Proteomes" id="UP000663844">
    <property type="component" value="Unassembled WGS sequence"/>
</dbReference>
<evidence type="ECO:0000313" key="2">
    <source>
        <dbReference type="Proteomes" id="UP000663844"/>
    </source>
</evidence>
<feature type="non-terminal residue" evidence="1">
    <location>
        <position position="61"/>
    </location>
</feature>
<sequence>MSDVILKDIIKEETETIMQQTILLDIPPRLQWQHGNGYCGETCVQSIGIFAVYERLSFTDL</sequence>